<reference evidence="1" key="1">
    <citation type="journal article" date="2014" name="Front. Microbiol.">
        <title>High frequency of phylogenetically diverse reductive dehalogenase-homologous genes in deep subseafloor sedimentary metagenomes.</title>
        <authorList>
            <person name="Kawai M."/>
            <person name="Futagami T."/>
            <person name="Toyoda A."/>
            <person name="Takaki Y."/>
            <person name="Nishi S."/>
            <person name="Hori S."/>
            <person name="Arai W."/>
            <person name="Tsubouchi T."/>
            <person name="Morono Y."/>
            <person name="Uchiyama I."/>
            <person name="Ito T."/>
            <person name="Fujiyama A."/>
            <person name="Inagaki F."/>
            <person name="Takami H."/>
        </authorList>
    </citation>
    <scope>NUCLEOTIDE SEQUENCE</scope>
    <source>
        <strain evidence="1">Expedition CK06-06</strain>
    </source>
</reference>
<organism evidence="1">
    <name type="scientific">marine sediment metagenome</name>
    <dbReference type="NCBI Taxonomy" id="412755"/>
    <lineage>
        <taxon>unclassified sequences</taxon>
        <taxon>metagenomes</taxon>
        <taxon>ecological metagenomes</taxon>
    </lineage>
</organism>
<comment type="caution">
    <text evidence="1">The sequence shown here is derived from an EMBL/GenBank/DDBJ whole genome shotgun (WGS) entry which is preliminary data.</text>
</comment>
<name>X1PTB1_9ZZZZ</name>
<gene>
    <name evidence="1" type="ORF">S12H4_09604</name>
</gene>
<protein>
    <submittedName>
        <fullName evidence="1">Uncharacterized protein</fullName>
    </submittedName>
</protein>
<accession>X1PTB1</accession>
<dbReference type="AlphaFoldDB" id="X1PTB1"/>
<sequence>MAELGLVLELTKFLAEVQRLCEGGDGEGRGLSGTISFSVDCY</sequence>
<proteinExistence type="predicted"/>
<evidence type="ECO:0000313" key="1">
    <source>
        <dbReference type="EMBL" id="GAI59068.1"/>
    </source>
</evidence>
<dbReference type="EMBL" id="BARW01003927">
    <property type="protein sequence ID" value="GAI59068.1"/>
    <property type="molecule type" value="Genomic_DNA"/>
</dbReference>